<reference evidence="2" key="1">
    <citation type="journal article" date="2019" name="Int. J. Syst. Evol. Microbiol.">
        <title>The Global Catalogue of Microorganisms (GCM) 10K type strain sequencing project: providing services to taxonomists for standard genome sequencing and annotation.</title>
        <authorList>
            <consortium name="The Broad Institute Genomics Platform"/>
            <consortium name="The Broad Institute Genome Sequencing Center for Infectious Disease"/>
            <person name="Wu L."/>
            <person name="Ma J."/>
        </authorList>
    </citation>
    <scope>NUCLEOTIDE SEQUENCE [LARGE SCALE GENOMIC DNA]</scope>
    <source>
        <strain evidence="2">KCTC 52094</strain>
    </source>
</reference>
<evidence type="ECO:0000313" key="2">
    <source>
        <dbReference type="Proteomes" id="UP001595593"/>
    </source>
</evidence>
<comment type="caution">
    <text evidence="1">The sequence shown here is derived from an EMBL/GenBank/DDBJ whole genome shotgun (WGS) entry which is preliminary data.</text>
</comment>
<proteinExistence type="predicted"/>
<evidence type="ECO:0000313" key="1">
    <source>
        <dbReference type="EMBL" id="MFC3127137.1"/>
    </source>
</evidence>
<dbReference type="EMBL" id="JBHRTN010000019">
    <property type="protein sequence ID" value="MFC3127137.1"/>
    <property type="molecule type" value="Genomic_DNA"/>
</dbReference>
<dbReference type="Proteomes" id="UP001595593">
    <property type="component" value="Unassembled WGS sequence"/>
</dbReference>
<accession>A0ABV7GAA6</accession>
<protein>
    <submittedName>
        <fullName evidence="1">Uncharacterized protein</fullName>
    </submittedName>
</protein>
<name>A0ABV7GAA6_9PROT</name>
<dbReference type="RefSeq" id="WP_379598947.1">
    <property type="nucleotide sequence ID" value="NZ_JBHRTN010000019.1"/>
</dbReference>
<sequence length="64" mass="6606">MAAQSEAQARAWAAGAFTLPMTDSGLPSSPSAWLSEDLVLMATVAQAKDIYTEGVISVPPDSVP</sequence>
<keyword evidence="2" id="KW-1185">Reference proteome</keyword>
<organism evidence="1 2">
    <name type="scientific">Teichococcus globiformis</name>
    <dbReference type="NCBI Taxonomy" id="2307229"/>
    <lineage>
        <taxon>Bacteria</taxon>
        <taxon>Pseudomonadati</taxon>
        <taxon>Pseudomonadota</taxon>
        <taxon>Alphaproteobacteria</taxon>
        <taxon>Acetobacterales</taxon>
        <taxon>Roseomonadaceae</taxon>
        <taxon>Roseomonas</taxon>
    </lineage>
</organism>
<gene>
    <name evidence="1" type="ORF">ACFOD4_18880</name>
</gene>